<keyword evidence="5" id="KW-1185">Reference proteome</keyword>
<dbReference type="PROSITE" id="PS50977">
    <property type="entry name" value="HTH_TETR_2"/>
    <property type="match status" value="1"/>
</dbReference>
<dbReference type="InterPro" id="IPR050109">
    <property type="entry name" value="HTH-type_TetR-like_transc_reg"/>
</dbReference>
<evidence type="ECO:0000313" key="4">
    <source>
        <dbReference type="EMBL" id="MCF7543949.1"/>
    </source>
</evidence>
<reference evidence="4" key="1">
    <citation type="submission" date="2022-01" db="EMBL/GenBank/DDBJ databases">
        <title>Pseudomonas sp. nov. isolated from Antarctic regolith.</title>
        <authorList>
            <person name="Novakova D."/>
            <person name="Sedlar K."/>
        </authorList>
    </citation>
    <scope>NUCLEOTIDE SEQUENCE</scope>
    <source>
        <strain evidence="4">P2647</strain>
    </source>
</reference>
<feature type="DNA-binding region" description="H-T-H motif" evidence="2">
    <location>
        <begin position="41"/>
        <end position="60"/>
    </location>
</feature>
<comment type="caution">
    <text evidence="4">The sequence shown here is derived from an EMBL/GenBank/DDBJ whole genome shotgun (WGS) entry which is preliminary data.</text>
</comment>
<gene>
    <name evidence="4" type="ORF">L4G47_17250</name>
</gene>
<dbReference type="Proteomes" id="UP001162905">
    <property type="component" value="Unassembled WGS sequence"/>
</dbReference>
<dbReference type="Pfam" id="PF00440">
    <property type="entry name" value="TetR_N"/>
    <property type="match status" value="1"/>
</dbReference>
<dbReference type="InterPro" id="IPR001647">
    <property type="entry name" value="HTH_TetR"/>
</dbReference>
<evidence type="ECO:0000259" key="3">
    <source>
        <dbReference type="PROSITE" id="PS50977"/>
    </source>
</evidence>
<proteinExistence type="predicted"/>
<name>A0ABS9I9R3_9PSED</name>
<organism evidence="4 5">
    <name type="scientific">Pseudomonas petrae</name>
    <dbReference type="NCBI Taxonomy" id="2912190"/>
    <lineage>
        <taxon>Bacteria</taxon>
        <taxon>Pseudomonadati</taxon>
        <taxon>Pseudomonadota</taxon>
        <taxon>Gammaproteobacteria</taxon>
        <taxon>Pseudomonadales</taxon>
        <taxon>Pseudomonadaceae</taxon>
        <taxon>Pseudomonas</taxon>
    </lineage>
</organism>
<protein>
    <submittedName>
        <fullName evidence="4">TetR/AcrR family transcriptional regulator</fullName>
    </submittedName>
</protein>
<dbReference type="PANTHER" id="PTHR30055">
    <property type="entry name" value="HTH-TYPE TRANSCRIPTIONAL REGULATOR RUTR"/>
    <property type="match status" value="1"/>
</dbReference>
<evidence type="ECO:0000256" key="1">
    <source>
        <dbReference type="ARBA" id="ARBA00023125"/>
    </source>
</evidence>
<evidence type="ECO:0000313" key="5">
    <source>
        <dbReference type="Proteomes" id="UP001162905"/>
    </source>
</evidence>
<dbReference type="Gene3D" id="1.10.357.10">
    <property type="entry name" value="Tetracycline Repressor, domain 2"/>
    <property type="match status" value="1"/>
</dbReference>
<dbReference type="InterPro" id="IPR009057">
    <property type="entry name" value="Homeodomain-like_sf"/>
</dbReference>
<keyword evidence="1 2" id="KW-0238">DNA-binding</keyword>
<evidence type="ECO:0000256" key="2">
    <source>
        <dbReference type="PROSITE-ProRule" id="PRU00335"/>
    </source>
</evidence>
<dbReference type="SUPFAM" id="SSF46689">
    <property type="entry name" value="Homeodomain-like"/>
    <property type="match status" value="1"/>
</dbReference>
<sequence length="206" mass="22643">MSRSSLEPRKEPRQARALATQAAILQGATQVLAAHGLAGFNTNAVAERAGASIGTLYQYFPNKDALMLALIREQKQRMLVDIARAMRAASGRSLDEAVRLLIRGRLKHLRDGDTVAGLLSQQEMRLPIHDVRADYLDQGCRVFMAGLTHWASAARGIDPQRAAKTVPALVRGVVESWADAPPHRLEIAEEEAVHSVLSYLRYQRSA</sequence>
<dbReference type="RefSeq" id="WP_237253396.1">
    <property type="nucleotide sequence ID" value="NZ_JAKJXE010000014.1"/>
</dbReference>
<feature type="domain" description="HTH tetR-type" evidence="3">
    <location>
        <begin position="18"/>
        <end position="78"/>
    </location>
</feature>
<dbReference type="PANTHER" id="PTHR30055:SF226">
    <property type="entry name" value="HTH-TYPE TRANSCRIPTIONAL REGULATOR PKSA"/>
    <property type="match status" value="1"/>
</dbReference>
<dbReference type="PRINTS" id="PR00455">
    <property type="entry name" value="HTHTETR"/>
</dbReference>
<accession>A0ABS9I9R3</accession>
<dbReference type="EMBL" id="JAKJXH010000018">
    <property type="protein sequence ID" value="MCF7543949.1"/>
    <property type="molecule type" value="Genomic_DNA"/>
</dbReference>